<keyword evidence="6" id="KW-0119">Carbohydrate metabolism</keyword>
<proteinExistence type="predicted"/>
<evidence type="ECO:0000256" key="2">
    <source>
        <dbReference type="ARBA" id="ARBA00022741"/>
    </source>
</evidence>
<dbReference type="SUPFAM" id="SSF53067">
    <property type="entry name" value="Actin-like ATPase domain"/>
    <property type="match status" value="2"/>
</dbReference>
<keyword evidence="5" id="KW-0054">Arabinose catabolism</keyword>
<dbReference type="GO" id="GO:0005524">
    <property type="term" value="F:ATP binding"/>
    <property type="evidence" value="ECO:0007669"/>
    <property type="project" value="UniProtKB-KW"/>
</dbReference>
<evidence type="ECO:0000313" key="10">
    <source>
        <dbReference type="Proteomes" id="UP000332515"/>
    </source>
</evidence>
<evidence type="ECO:0000259" key="7">
    <source>
        <dbReference type="Pfam" id="PF00370"/>
    </source>
</evidence>
<dbReference type="PIRSF" id="PIRSF000538">
    <property type="entry name" value="GlpK"/>
    <property type="match status" value="1"/>
</dbReference>
<feature type="domain" description="Carbohydrate kinase FGGY N-terminal" evidence="7">
    <location>
        <begin position="4"/>
        <end position="250"/>
    </location>
</feature>
<evidence type="ECO:0000256" key="5">
    <source>
        <dbReference type="ARBA" id="ARBA00022935"/>
    </source>
</evidence>
<dbReference type="InterPro" id="IPR000577">
    <property type="entry name" value="Carb_kinase_FGGY"/>
</dbReference>
<protein>
    <submittedName>
        <fullName evidence="9">Sugar kinase</fullName>
    </submittedName>
</protein>
<dbReference type="InterPro" id="IPR018484">
    <property type="entry name" value="FGGY_N"/>
</dbReference>
<dbReference type="Pfam" id="PF02782">
    <property type="entry name" value="FGGY_C"/>
    <property type="match status" value="1"/>
</dbReference>
<dbReference type="PANTHER" id="PTHR43435:SF4">
    <property type="entry name" value="FGGY CARBOHYDRATE KINASE DOMAIN-CONTAINING PROTEIN"/>
    <property type="match status" value="1"/>
</dbReference>
<dbReference type="GO" id="GO:0005737">
    <property type="term" value="C:cytoplasm"/>
    <property type="evidence" value="ECO:0007669"/>
    <property type="project" value="TreeGrafter"/>
</dbReference>
<gene>
    <name evidence="9" type="ORF">F0357_21730</name>
</gene>
<evidence type="ECO:0000256" key="4">
    <source>
        <dbReference type="ARBA" id="ARBA00022840"/>
    </source>
</evidence>
<organism evidence="9 10">
    <name type="scientific">Segnochrobactrum spirostomi</name>
    <dbReference type="NCBI Taxonomy" id="2608987"/>
    <lineage>
        <taxon>Bacteria</taxon>
        <taxon>Pseudomonadati</taxon>
        <taxon>Pseudomonadota</taxon>
        <taxon>Alphaproteobacteria</taxon>
        <taxon>Hyphomicrobiales</taxon>
        <taxon>Segnochrobactraceae</taxon>
        <taxon>Segnochrobactrum</taxon>
    </lineage>
</organism>
<dbReference type="InterPro" id="IPR043129">
    <property type="entry name" value="ATPase_NBD"/>
</dbReference>
<dbReference type="InterPro" id="IPR005929">
    <property type="entry name" value="Ribulokinase"/>
</dbReference>
<evidence type="ECO:0000313" key="9">
    <source>
        <dbReference type="EMBL" id="MQT15230.1"/>
    </source>
</evidence>
<name>A0A6A7Y7A9_9HYPH</name>
<dbReference type="Gene3D" id="3.30.420.40">
    <property type="match status" value="2"/>
</dbReference>
<accession>A0A6A7Y7A9</accession>
<feature type="domain" description="Carbohydrate kinase FGGY C-terminal" evidence="8">
    <location>
        <begin position="260"/>
        <end position="446"/>
    </location>
</feature>
<dbReference type="EMBL" id="VWNA01000003">
    <property type="protein sequence ID" value="MQT15230.1"/>
    <property type="molecule type" value="Genomic_DNA"/>
</dbReference>
<dbReference type="InterPro" id="IPR018485">
    <property type="entry name" value="FGGY_C"/>
</dbReference>
<keyword evidence="10" id="KW-1185">Reference proteome</keyword>
<dbReference type="GO" id="GO:0019569">
    <property type="term" value="P:L-arabinose catabolic process to D-xylulose 5-phosphate"/>
    <property type="evidence" value="ECO:0007669"/>
    <property type="project" value="InterPro"/>
</dbReference>
<comment type="caution">
    <text evidence="9">The sequence shown here is derived from an EMBL/GenBank/DDBJ whole genome shotgun (WGS) entry which is preliminary data.</text>
</comment>
<dbReference type="Pfam" id="PF00370">
    <property type="entry name" value="FGGY_N"/>
    <property type="match status" value="1"/>
</dbReference>
<dbReference type="CDD" id="cd07781">
    <property type="entry name" value="ASKHA_NBD_FGGY_L-RBK"/>
    <property type="match status" value="1"/>
</dbReference>
<dbReference type="AlphaFoldDB" id="A0A6A7Y7A9"/>
<dbReference type="GO" id="GO:0008741">
    <property type="term" value="F:ribulokinase activity"/>
    <property type="evidence" value="ECO:0007669"/>
    <property type="project" value="InterPro"/>
</dbReference>
<evidence type="ECO:0000256" key="6">
    <source>
        <dbReference type="ARBA" id="ARBA00023277"/>
    </source>
</evidence>
<keyword evidence="4" id="KW-0067">ATP-binding</keyword>
<dbReference type="GO" id="GO:0019150">
    <property type="term" value="F:D-ribulokinase activity"/>
    <property type="evidence" value="ECO:0007669"/>
    <property type="project" value="TreeGrafter"/>
</dbReference>
<evidence type="ECO:0000259" key="8">
    <source>
        <dbReference type="Pfam" id="PF02782"/>
    </source>
</evidence>
<sequence length="507" mass="53063">MTLLLALDFGTGGVRAGLYDTDTRAIRGQAERAYATSHPRPGWAEQDPLAWWEAAIAATRAATAKAGLAGAAEIAGITVATTASTVVVARRDGTPLRPAILWMDCRAAEESRATERVAHPVLAFSGGGDAVEWLVPKAMWLAKHEAEVYRTADVICEAVDYVNFRLTGRWAGSQMNATCKWNYDPLAGRFSPDLFAAFGVPDLIEKLPSEIVPVGGVVGTLRPEAAAELGLMPGAVVAQGGIDAHMGVYGANTVKPGGLLMIAGTSVVHLAQAAEPPRMAGIWGPYPSALADGLWLIEGGQVSAGSILSWLSDRIFGLDEKGFEGLLAEAAAVPVGAGGLLALDYWMGNRTPYRDPNLRGAFLGLSLWHDRAAIYRAAVEAVALGSLAIVDGLRSAGIAMDRFVMAGGICKNPLWLKTTVDAIGAPVLVAREDNLSLRGGFAAAATGLGLFPSLIEASEAFAAPAVLHEPDPSAHAAYSDLLGLYRQATEAVTPLAHRLSRTTLEAA</sequence>
<evidence type="ECO:0000256" key="3">
    <source>
        <dbReference type="ARBA" id="ARBA00022777"/>
    </source>
</evidence>
<keyword evidence="2" id="KW-0547">Nucleotide-binding</keyword>
<keyword evidence="1" id="KW-0808">Transferase</keyword>
<dbReference type="Proteomes" id="UP000332515">
    <property type="component" value="Unassembled WGS sequence"/>
</dbReference>
<dbReference type="RefSeq" id="WP_153489992.1">
    <property type="nucleotide sequence ID" value="NZ_VWNA01000003.1"/>
</dbReference>
<keyword evidence="3 9" id="KW-0418">Kinase</keyword>
<reference evidence="9 10" key="1">
    <citation type="submission" date="2019-09" db="EMBL/GenBank/DDBJ databases">
        <title>Segnochrobactrum spirostomi gen. nov., sp. nov., isolated from the ciliate Spirostomum cf. yagiui and description of a novel family, Segnochrobactraceae fam. nov. within the order Rhizobiales of the class Alphaproteobacteria.</title>
        <authorList>
            <person name="Akter S."/>
            <person name="Shazib S.U.A."/>
            <person name="Shin M.K."/>
        </authorList>
    </citation>
    <scope>NUCLEOTIDE SEQUENCE [LARGE SCALE GENOMIC DNA]</scope>
    <source>
        <strain evidence="9 10">Sp-1</strain>
    </source>
</reference>
<evidence type="ECO:0000256" key="1">
    <source>
        <dbReference type="ARBA" id="ARBA00022679"/>
    </source>
</evidence>
<dbReference type="PANTHER" id="PTHR43435">
    <property type="entry name" value="RIBULOKINASE"/>
    <property type="match status" value="1"/>
</dbReference>